<accession>A0ABM6JHS2</accession>
<feature type="domain" description="Chlorhexidine efflux transporter" evidence="2">
    <location>
        <begin position="1"/>
        <end position="62"/>
    </location>
</feature>
<dbReference type="EMBL" id="CP020472">
    <property type="protein sequence ID" value="ARD21285.1"/>
    <property type="molecule type" value="Genomic_DNA"/>
</dbReference>
<keyword evidence="1" id="KW-0812">Transmembrane</keyword>
<dbReference type="Proteomes" id="UP000191820">
    <property type="component" value="Chromosome"/>
</dbReference>
<proteinExistence type="predicted"/>
<dbReference type="Pfam" id="PF05232">
    <property type="entry name" value="BTP"/>
    <property type="match status" value="2"/>
</dbReference>
<feature type="transmembrane region" description="Helical" evidence="1">
    <location>
        <begin position="7"/>
        <end position="28"/>
    </location>
</feature>
<name>A0ABM6JHS2_9GAMM</name>
<evidence type="ECO:0000256" key="1">
    <source>
        <dbReference type="SAM" id="Phobius"/>
    </source>
</evidence>
<keyword evidence="1" id="KW-1133">Transmembrane helix</keyword>
<evidence type="ECO:0000313" key="3">
    <source>
        <dbReference type="EMBL" id="ARD21285.1"/>
    </source>
</evidence>
<organism evidence="3 4">
    <name type="scientific">Shewanella japonica</name>
    <dbReference type="NCBI Taxonomy" id="93973"/>
    <lineage>
        <taxon>Bacteria</taxon>
        <taxon>Pseudomonadati</taxon>
        <taxon>Pseudomonadota</taxon>
        <taxon>Gammaproteobacteria</taxon>
        <taxon>Alteromonadales</taxon>
        <taxon>Shewanellaceae</taxon>
        <taxon>Shewanella</taxon>
    </lineage>
</organism>
<feature type="domain" description="Chlorhexidine efflux transporter" evidence="2">
    <location>
        <begin position="69"/>
        <end position="131"/>
    </location>
</feature>
<dbReference type="InterPro" id="IPR058208">
    <property type="entry name" value="PACE"/>
</dbReference>
<feature type="transmembrane region" description="Helical" evidence="1">
    <location>
        <begin position="109"/>
        <end position="126"/>
    </location>
</feature>
<gene>
    <name evidence="3" type="ORF">SJ2017_0954</name>
</gene>
<keyword evidence="1" id="KW-0472">Membrane</keyword>
<evidence type="ECO:0000259" key="2">
    <source>
        <dbReference type="Pfam" id="PF05232"/>
    </source>
</evidence>
<dbReference type="InterPro" id="IPR007896">
    <property type="entry name" value="BTP_bacteria"/>
</dbReference>
<evidence type="ECO:0000313" key="4">
    <source>
        <dbReference type="Proteomes" id="UP000191820"/>
    </source>
</evidence>
<keyword evidence="4" id="KW-1185">Reference proteome</keyword>
<feature type="transmembrane region" description="Helical" evidence="1">
    <location>
        <begin position="75"/>
        <end position="97"/>
    </location>
</feature>
<protein>
    <recommendedName>
        <fullName evidence="2">Chlorhexidine efflux transporter domain-containing protein</fullName>
    </recommendedName>
</protein>
<dbReference type="RefSeq" id="WP_080915056.1">
    <property type="nucleotide sequence ID" value="NZ_CP020472.1"/>
</dbReference>
<sequence length="146" mass="16660">MSTLERVFHAVLFEFLAIIGSVIGLMLFTEHELASLSGTMIAIATIAMGWNFVFNLGFDRFFTGAREKRTVKQRIIQIALFESGLLILTIPVMAYILEISLIEAFWLDISVTLFITVYAYVYNYAYDHIRASIISKRQTHEPLELS</sequence>
<reference evidence="3 4" key="1">
    <citation type="submission" date="2017-03" db="EMBL/GenBank/DDBJ databases">
        <title>Genome sequencing of Shewanella japonica KCTC 22435.</title>
        <authorList>
            <person name="Kim K.M."/>
        </authorList>
    </citation>
    <scope>NUCLEOTIDE SEQUENCE [LARGE SCALE GENOMIC DNA]</scope>
    <source>
        <strain evidence="3 4">KCTC 22435</strain>
    </source>
</reference>
<feature type="transmembrane region" description="Helical" evidence="1">
    <location>
        <begin position="34"/>
        <end position="54"/>
    </location>
</feature>
<dbReference type="NCBIfam" id="NF033664">
    <property type="entry name" value="PACE_transport"/>
    <property type="match status" value="1"/>
</dbReference>